<dbReference type="CDD" id="cd11528">
    <property type="entry name" value="NTP-PPase_MazG_Nterm"/>
    <property type="match status" value="1"/>
</dbReference>
<dbReference type="SUPFAM" id="SSF101386">
    <property type="entry name" value="all-alpha NTP pyrophosphatases"/>
    <property type="match status" value="2"/>
</dbReference>
<dbReference type="InterPro" id="IPR048015">
    <property type="entry name" value="NTP-PPase_MazG-like_N"/>
</dbReference>
<dbReference type="PANTHER" id="PTHR30522">
    <property type="entry name" value="NUCLEOSIDE TRIPHOSPHATE PYROPHOSPHOHYDROLASE"/>
    <property type="match status" value="1"/>
</dbReference>
<feature type="domain" description="NTP pyrophosphohydrolase MazG-like" evidence="1">
    <location>
        <begin position="28"/>
        <end position="101"/>
    </location>
</feature>
<keyword evidence="3" id="KW-1185">Reference proteome</keyword>
<sequence length="268" mass="30804">MSYSLDDLIFLMQRLRDPQSGCPWDLEQSYASIVPHTLEEAYEVADTIEREDWPHLQDELGDLLFQVIFYARLAEEEQRFDFHAIVDQLVAKLLRRHPHVFPDGTLRGGRRQGEIATAEIGERWESIKQQERDAKARPGVLDEIPLGLPGLSRAAKLQKRASKVGFDWREALPVLDKIEEEIAELREAILAGKQQEIASEMGDLLFVQVNLARHLNVDPEQAIRATNAKFERRFRYIEQQVNNAGGDWSGFSLEQLDSWWDEAKARGL</sequence>
<reference evidence="3" key="1">
    <citation type="journal article" date="2019" name="Int. J. Syst. Evol. Microbiol.">
        <title>The Global Catalogue of Microorganisms (GCM) 10K type strain sequencing project: providing services to taxonomists for standard genome sequencing and annotation.</title>
        <authorList>
            <consortium name="The Broad Institute Genomics Platform"/>
            <consortium name="The Broad Institute Genome Sequencing Center for Infectious Disease"/>
            <person name="Wu L."/>
            <person name="Ma J."/>
        </authorList>
    </citation>
    <scope>NUCLEOTIDE SEQUENCE [LARGE SCALE GENOMIC DNA]</scope>
    <source>
        <strain evidence="3">CGMCC 1.15341</strain>
    </source>
</reference>
<comment type="caution">
    <text evidence="2">The sequence shown here is derived from an EMBL/GenBank/DDBJ whole genome shotgun (WGS) entry which is preliminary data.</text>
</comment>
<organism evidence="2 3">
    <name type="scientific">Marinobacterium zhoushanense</name>
    <dbReference type="NCBI Taxonomy" id="1679163"/>
    <lineage>
        <taxon>Bacteria</taxon>
        <taxon>Pseudomonadati</taxon>
        <taxon>Pseudomonadota</taxon>
        <taxon>Gammaproteobacteria</taxon>
        <taxon>Oceanospirillales</taxon>
        <taxon>Oceanospirillaceae</taxon>
        <taxon>Marinobacterium</taxon>
    </lineage>
</organism>
<feature type="domain" description="NTP pyrophosphohydrolase MazG-like" evidence="1">
    <location>
        <begin position="176"/>
        <end position="233"/>
    </location>
</feature>
<gene>
    <name evidence="2" type="ORF">GCM10011352_13790</name>
</gene>
<dbReference type="InterPro" id="IPR004518">
    <property type="entry name" value="MazG-like_dom"/>
</dbReference>
<proteinExistence type="predicted"/>
<dbReference type="InterPro" id="IPR048011">
    <property type="entry name" value="NTP-PPase_MazG-like_C"/>
</dbReference>
<accession>A0ABQ1K9S7</accession>
<dbReference type="NCBIfam" id="TIGR00444">
    <property type="entry name" value="mazG"/>
    <property type="match status" value="1"/>
</dbReference>
<protein>
    <submittedName>
        <fullName evidence="2">Nucleoside triphosphate pyrophosphohydrolase</fullName>
    </submittedName>
</protein>
<dbReference type="NCBIfam" id="NF007113">
    <property type="entry name" value="PRK09562.1"/>
    <property type="match status" value="1"/>
</dbReference>
<dbReference type="PANTHER" id="PTHR30522:SF0">
    <property type="entry name" value="NUCLEOSIDE TRIPHOSPHATE PYROPHOSPHOHYDROLASE"/>
    <property type="match status" value="1"/>
</dbReference>
<name>A0ABQ1K9S7_9GAMM</name>
<dbReference type="Pfam" id="PF03819">
    <property type="entry name" value="MazG"/>
    <property type="match status" value="2"/>
</dbReference>
<dbReference type="EMBL" id="BMIJ01000002">
    <property type="protein sequence ID" value="GGB89016.1"/>
    <property type="molecule type" value="Genomic_DNA"/>
</dbReference>
<dbReference type="InterPro" id="IPR011551">
    <property type="entry name" value="NTP_PyrPHydrolase_MazG"/>
</dbReference>
<dbReference type="CDD" id="cd11529">
    <property type="entry name" value="NTP-PPase_MazG_Cterm"/>
    <property type="match status" value="1"/>
</dbReference>
<evidence type="ECO:0000259" key="1">
    <source>
        <dbReference type="Pfam" id="PF03819"/>
    </source>
</evidence>
<dbReference type="Gene3D" id="1.10.287.1080">
    <property type="entry name" value="MazG-like"/>
    <property type="match status" value="2"/>
</dbReference>
<evidence type="ECO:0000313" key="2">
    <source>
        <dbReference type="EMBL" id="GGB89016.1"/>
    </source>
</evidence>
<dbReference type="Proteomes" id="UP000629025">
    <property type="component" value="Unassembled WGS sequence"/>
</dbReference>
<evidence type="ECO:0000313" key="3">
    <source>
        <dbReference type="Proteomes" id="UP000629025"/>
    </source>
</evidence>
<dbReference type="RefSeq" id="WP_268235768.1">
    <property type="nucleotide sequence ID" value="NZ_BMIJ01000002.1"/>
</dbReference>